<reference evidence="2" key="1">
    <citation type="submission" date="2021-02" db="EMBL/GenBank/DDBJ databases">
        <authorList>
            <person name="Dougan E. K."/>
            <person name="Rhodes N."/>
            <person name="Thang M."/>
            <person name="Chan C."/>
        </authorList>
    </citation>
    <scope>NUCLEOTIDE SEQUENCE</scope>
</reference>
<dbReference type="InterPro" id="IPR029063">
    <property type="entry name" value="SAM-dependent_MTases_sf"/>
</dbReference>
<dbReference type="SUPFAM" id="SSF53335">
    <property type="entry name" value="S-adenosyl-L-methionine-dependent methyltransferases"/>
    <property type="match status" value="1"/>
</dbReference>
<dbReference type="PANTHER" id="PTHR43832:SF1">
    <property type="entry name" value="S-ADENOSYL-L-METHIONINE-DEPENDENT METHYLTRANSFERASES SUPERFAMILY PROTEIN"/>
    <property type="match status" value="1"/>
</dbReference>
<gene>
    <name evidence="2" type="primary">CNMT</name>
    <name evidence="2" type="ORF">SNEC2469_LOCUS27557</name>
</gene>
<organism evidence="2 3">
    <name type="scientific">Symbiodinium necroappetens</name>
    <dbReference type="NCBI Taxonomy" id="1628268"/>
    <lineage>
        <taxon>Eukaryota</taxon>
        <taxon>Sar</taxon>
        <taxon>Alveolata</taxon>
        <taxon>Dinophyceae</taxon>
        <taxon>Suessiales</taxon>
        <taxon>Symbiodiniaceae</taxon>
        <taxon>Symbiodinium</taxon>
    </lineage>
</organism>
<dbReference type="EMBL" id="CAJNJA010058222">
    <property type="protein sequence ID" value="CAE7864723.1"/>
    <property type="molecule type" value="Genomic_DNA"/>
</dbReference>
<keyword evidence="3" id="KW-1185">Reference proteome</keyword>
<dbReference type="Gene3D" id="3.40.50.150">
    <property type="entry name" value="Vaccinia Virus protein VP39"/>
    <property type="match status" value="1"/>
</dbReference>
<dbReference type="PANTHER" id="PTHR43832">
    <property type="match status" value="1"/>
</dbReference>
<evidence type="ECO:0000256" key="1">
    <source>
        <dbReference type="ARBA" id="ARBA00010815"/>
    </source>
</evidence>
<evidence type="ECO:0000313" key="2">
    <source>
        <dbReference type="EMBL" id="CAE7864723.1"/>
    </source>
</evidence>
<proteinExistence type="inferred from homology"/>
<comment type="similarity">
    <text evidence="1">Belongs to the CFA/CMAS family.</text>
</comment>
<dbReference type="Proteomes" id="UP000601435">
    <property type="component" value="Unassembled WGS sequence"/>
</dbReference>
<protein>
    <submittedName>
        <fullName evidence="2">CNMT protein</fullName>
    </submittedName>
</protein>
<dbReference type="AlphaFoldDB" id="A0A813AFR7"/>
<evidence type="ECO:0000313" key="3">
    <source>
        <dbReference type="Proteomes" id="UP000601435"/>
    </source>
</evidence>
<sequence>MARYFFAGGTMPSADLLFYFQRHLQLEKHWHVNGRHYQLTAEGWLQNLDENSEKVMELLKQTYPAGTEVMWFNRWRAFFMACAELWGYKDGNEWIVAHYLFKKPDAVKAKKATSSPAKEAN</sequence>
<name>A0A813AFR7_9DINO</name>
<accession>A0A813AFR7</accession>
<dbReference type="OrthoDB" id="47276at2759"/>
<comment type="caution">
    <text evidence="2">The sequence shown here is derived from an EMBL/GenBank/DDBJ whole genome shotgun (WGS) entry which is preliminary data.</text>
</comment>